<keyword evidence="3 5" id="KW-0698">rRNA processing</keyword>
<organism evidence="7 8">
    <name type="scientific">Helicobacter ganmani</name>
    <dbReference type="NCBI Taxonomy" id="60246"/>
    <lineage>
        <taxon>Bacteria</taxon>
        <taxon>Pseudomonadati</taxon>
        <taxon>Campylobacterota</taxon>
        <taxon>Epsilonproteobacteria</taxon>
        <taxon>Campylobacterales</taxon>
        <taxon>Helicobacteraceae</taxon>
        <taxon>Helicobacter</taxon>
    </lineage>
</organism>
<dbReference type="AlphaFoldDB" id="A0A3D8IDX3"/>
<accession>A0A3D8IDX3</accession>
<sequence length="198" mass="22628">MFGKSVQKDWVSVAKIGRSIGFKGEVFLHLLSDFPESLQSGNVYLSQFGNLTLESYQAKRSIAKFTEIDSKEAAKQIVNLVLYTTQEQCKQQCKLKENEFFWFELVGGEIVENGEILGIVSEIERFCGQDYLFVKTDFALIAQNFPKNFLIPYNARYILGVESKKDSTIHSKKEYKKSTSTDPKIICTQFCKEILENS</sequence>
<dbReference type="SUPFAM" id="SSF50447">
    <property type="entry name" value="Translation proteins"/>
    <property type="match status" value="1"/>
</dbReference>
<protein>
    <recommendedName>
        <fullName evidence="5">Ribosome maturation factor RimM</fullName>
    </recommendedName>
</protein>
<dbReference type="SUPFAM" id="SSF50346">
    <property type="entry name" value="PRC-barrel domain"/>
    <property type="match status" value="1"/>
</dbReference>
<evidence type="ECO:0000259" key="6">
    <source>
        <dbReference type="Pfam" id="PF01782"/>
    </source>
</evidence>
<evidence type="ECO:0000313" key="8">
    <source>
        <dbReference type="Proteomes" id="UP000256650"/>
    </source>
</evidence>
<gene>
    <name evidence="5 7" type="primary">rimM</name>
    <name evidence="7" type="ORF">CQA43_04250</name>
</gene>
<evidence type="ECO:0000256" key="4">
    <source>
        <dbReference type="ARBA" id="ARBA00023186"/>
    </source>
</evidence>
<dbReference type="InterPro" id="IPR036976">
    <property type="entry name" value="RimM_N_sf"/>
</dbReference>
<dbReference type="GeneID" id="82535495"/>
<dbReference type="Proteomes" id="UP000256650">
    <property type="component" value="Unassembled WGS sequence"/>
</dbReference>
<dbReference type="GO" id="GO:0005737">
    <property type="term" value="C:cytoplasm"/>
    <property type="evidence" value="ECO:0007669"/>
    <property type="project" value="UniProtKB-SubCell"/>
</dbReference>
<keyword evidence="4 5" id="KW-0143">Chaperone</keyword>
<dbReference type="Pfam" id="PF01782">
    <property type="entry name" value="RimM"/>
    <property type="match status" value="1"/>
</dbReference>
<comment type="subcellular location">
    <subcellularLocation>
        <location evidence="5">Cytoplasm</location>
    </subcellularLocation>
</comment>
<dbReference type="Gene3D" id="2.40.30.60">
    <property type="entry name" value="RimM"/>
    <property type="match status" value="1"/>
</dbReference>
<dbReference type="InterPro" id="IPR009000">
    <property type="entry name" value="Transl_B-barrel_sf"/>
</dbReference>
<proteinExistence type="inferred from homology"/>
<name>A0A3D8IDX3_9HELI</name>
<dbReference type="InterPro" id="IPR002676">
    <property type="entry name" value="RimM_N"/>
</dbReference>
<keyword evidence="8" id="KW-1185">Reference proteome</keyword>
<dbReference type="OrthoDB" id="9810331at2"/>
<dbReference type="GO" id="GO:0006364">
    <property type="term" value="P:rRNA processing"/>
    <property type="evidence" value="ECO:0007669"/>
    <property type="project" value="UniProtKB-UniRule"/>
</dbReference>
<reference evidence="7 8" key="1">
    <citation type="submission" date="2018-04" db="EMBL/GenBank/DDBJ databases">
        <title>Novel Campyloabacter and Helicobacter Species and Strains.</title>
        <authorList>
            <person name="Mannion A.J."/>
            <person name="Shen Z."/>
            <person name="Fox J.G."/>
        </authorList>
    </citation>
    <scope>NUCLEOTIDE SEQUENCE [LARGE SCALE GENOMIC DNA]</scope>
    <source>
        <strain evidence="7 8">MIT 99-5101</strain>
    </source>
</reference>
<dbReference type="InterPro" id="IPR011961">
    <property type="entry name" value="RimM"/>
</dbReference>
<dbReference type="HAMAP" id="MF_00014">
    <property type="entry name" value="Ribosome_mat_RimM"/>
    <property type="match status" value="1"/>
</dbReference>
<dbReference type="GO" id="GO:0005840">
    <property type="term" value="C:ribosome"/>
    <property type="evidence" value="ECO:0007669"/>
    <property type="project" value="InterPro"/>
</dbReference>
<keyword evidence="1 5" id="KW-0963">Cytoplasm</keyword>
<dbReference type="PANTHER" id="PTHR33692">
    <property type="entry name" value="RIBOSOME MATURATION FACTOR RIMM"/>
    <property type="match status" value="1"/>
</dbReference>
<evidence type="ECO:0000256" key="5">
    <source>
        <dbReference type="HAMAP-Rule" id="MF_00014"/>
    </source>
</evidence>
<evidence type="ECO:0000313" key="7">
    <source>
        <dbReference type="EMBL" id="RDU63342.1"/>
    </source>
</evidence>
<dbReference type="Gene3D" id="2.30.30.240">
    <property type="entry name" value="PRC-barrel domain"/>
    <property type="match status" value="1"/>
</dbReference>
<dbReference type="RefSeq" id="WP_115551369.1">
    <property type="nucleotide sequence ID" value="NZ_CAONBV010000005.1"/>
</dbReference>
<keyword evidence="2 5" id="KW-0690">Ribosome biogenesis</keyword>
<dbReference type="PANTHER" id="PTHR33692:SF1">
    <property type="entry name" value="RIBOSOME MATURATION FACTOR RIMM"/>
    <property type="match status" value="1"/>
</dbReference>
<evidence type="ECO:0000256" key="3">
    <source>
        <dbReference type="ARBA" id="ARBA00022552"/>
    </source>
</evidence>
<evidence type="ECO:0000256" key="1">
    <source>
        <dbReference type="ARBA" id="ARBA00022490"/>
    </source>
</evidence>
<dbReference type="GO" id="GO:0043022">
    <property type="term" value="F:ribosome binding"/>
    <property type="evidence" value="ECO:0007669"/>
    <property type="project" value="InterPro"/>
</dbReference>
<dbReference type="EMBL" id="NXLS01000003">
    <property type="protein sequence ID" value="RDU63342.1"/>
    <property type="molecule type" value="Genomic_DNA"/>
</dbReference>
<evidence type="ECO:0000256" key="2">
    <source>
        <dbReference type="ARBA" id="ARBA00022517"/>
    </source>
</evidence>
<comment type="subunit">
    <text evidence="5">Binds ribosomal protein uS19.</text>
</comment>
<comment type="domain">
    <text evidence="5">The PRC barrel domain binds ribosomal protein uS19.</text>
</comment>
<feature type="domain" description="RimM N-terminal" evidence="6">
    <location>
        <begin position="13"/>
        <end position="87"/>
    </location>
</feature>
<dbReference type="GO" id="GO:0042274">
    <property type="term" value="P:ribosomal small subunit biogenesis"/>
    <property type="evidence" value="ECO:0007669"/>
    <property type="project" value="UniProtKB-UniRule"/>
</dbReference>
<dbReference type="NCBIfam" id="TIGR02273">
    <property type="entry name" value="16S_RimM"/>
    <property type="match status" value="1"/>
</dbReference>
<comment type="similarity">
    <text evidence="5">Belongs to the RimM family.</text>
</comment>
<dbReference type="InterPro" id="IPR011033">
    <property type="entry name" value="PRC_barrel-like_sf"/>
</dbReference>
<comment type="caution">
    <text evidence="7">The sequence shown here is derived from an EMBL/GenBank/DDBJ whole genome shotgun (WGS) entry which is preliminary data.</text>
</comment>
<comment type="function">
    <text evidence="5">An accessory protein needed during the final step in the assembly of 30S ribosomal subunit, possibly for assembly of the head region. Essential for efficient processing of 16S rRNA. May be needed both before and after RbfA during the maturation of 16S rRNA. It has affinity for free ribosomal 30S subunits but not for 70S ribosomes.</text>
</comment>